<proteinExistence type="predicted"/>
<dbReference type="RefSeq" id="WP_241374329.1">
    <property type="nucleotide sequence ID" value="NZ_FNBC01000074.1"/>
</dbReference>
<dbReference type="AlphaFoldDB" id="A0A1G7LRA8"/>
<evidence type="ECO:0000313" key="1">
    <source>
        <dbReference type="EMBL" id="SDF51931.1"/>
    </source>
</evidence>
<name>A0A1G7LRA8_9DEIN</name>
<dbReference type="Proteomes" id="UP000199446">
    <property type="component" value="Unassembled WGS sequence"/>
</dbReference>
<reference evidence="2" key="1">
    <citation type="submission" date="2016-10" db="EMBL/GenBank/DDBJ databases">
        <authorList>
            <person name="Varghese N."/>
            <person name="Submissions S."/>
        </authorList>
    </citation>
    <scope>NUCLEOTIDE SEQUENCE [LARGE SCALE GENOMIC DNA]</scope>
    <source>
        <strain evidence="2">CGMCC 1.6992</strain>
    </source>
</reference>
<keyword evidence="2" id="KW-1185">Reference proteome</keyword>
<protein>
    <submittedName>
        <fullName evidence="1">Uncharacterized protein</fullName>
    </submittedName>
</protein>
<dbReference type="STRING" id="482827.SAMN04488243_1744"/>
<gene>
    <name evidence="1" type="ORF">SAMN04488243_1744</name>
</gene>
<evidence type="ECO:0000313" key="2">
    <source>
        <dbReference type="Proteomes" id="UP000199446"/>
    </source>
</evidence>
<accession>A0A1G7LRA8</accession>
<dbReference type="EMBL" id="FNBC01000074">
    <property type="protein sequence ID" value="SDF51931.1"/>
    <property type="molecule type" value="Genomic_DNA"/>
</dbReference>
<organism evidence="1 2">
    <name type="scientific">Thermus arciformis</name>
    <dbReference type="NCBI Taxonomy" id="482827"/>
    <lineage>
        <taxon>Bacteria</taxon>
        <taxon>Thermotogati</taxon>
        <taxon>Deinococcota</taxon>
        <taxon>Deinococci</taxon>
        <taxon>Thermales</taxon>
        <taxon>Thermaceae</taxon>
        <taxon>Thermus</taxon>
    </lineage>
</organism>
<sequence>MGDGKRFAAVLGGLRYRIAPEGAGRWRVTEVVEDPGGNEEATYVLDGLGLQEGEDVLLPPVWHTERREVGGLEL</sequence>